<gene>
    <name evidence="1" type="ORF">P43SY_002305</name>
</gene>
<accession>A0AAD5QES1</accession>
<protein>
    <submittedName>
        <fullName evidence="1">Uncharacterized protein</fullName>
    </submittedName>
</protein>
<name>A0AAD5QES1_PYTIN</name>
<comment type="caution">
    <text evidence="1">The sequence shown here is derived from an EMBL/GenBank/DDBJ whole genome shotgun (WGS) entry which is preliminary data.</text>
</comment>
<evidence type="ECO:0000313" key="2">
    <source>
        <dbReference type="Proteomes" id="UP001209570"/>
    </source>
</evidence>
<dbReference type="AlphaFoldDB" id="A0AAD5QES1"/>
<sequence length="183" mass="20914">MKRSRACADLVALETHHAPPTLHRKRNKRSEICDLAFELSLRVDTAALEEEQLPATPFVQLARKKAKQKIERAYARPVISPQLQAPAQSAPEPTSLNPLLFSREQHEMLLKLLRIPEPAVLKLPTTQRNLVQFARRYDKIIKLSPTELQRLPVTQQQLLQQLRAQMPESLQRLGQHGSANQFL</sequence>
<evidence type="ECO:0000313" key="1">
    <source>
        <dbReference type="EMBL" id="KAJ0409415.1"/>
    </source>
</evidence>
<dbReference type="EMBL" id="JAKCXM010000004">
    <property type="protein sequence ID" value="KAJ0409415.1"/>
    <property type="molecule type" value="Genomic_DNA"/>
</dbReference>
<dbReference type="Proteomes" id="UP001209570">
    <property type="component" value="Unassembled WGS sequence"/>
</dbReference>
<organism evidence="1 2">
    <name type="scientific">Pythium insidiosum</name>
    <name type="common">Pythiosis disease agent</name>
    <dbReference type="NCBI Taxonomy" id="114742"/>
    <lineage>
        <taxon>Eukaryota</taxon>
        <taxon>Sar</taxon>
        <taxon>Stramenopiles</taxon>
        <taxon>Oomycota</taxon>
        <taxon>Peronosporomycetes</taxon>
        <taxon>Pythiales</taxon>
        <taxon>Pythiaceae</taxon>
        <taxon>Pythium</taxon>
    </lineage>
</organism>
<reference evidence="1" key="1">
    <citation type="submission" date="2021-12" db="EMBL/GenBank/DDBJ databases">
        <title>Prjna785345.</title>
        <authorList>
            <person name="Rujirawat T."/>
            <person name="Krajaejun T."/>
        </authorList>
    </citation>
    <scope>NUCLEOTIDE SEQUENCE</scope>
    <source>
        <strain evidence="1">Pi057C3</strain>
    </source>
</reference>
<proteinExistence type="predicted"/>
<keyword evidence="2" id="KW-1185">Reference proteome</keyword>